<evidence type="ECO:0000259" key="6">
    <source>
        <dbReference type="PROSITE" id="PS51614"/>
    </source>
</evidence>
<evidence type="ECO:0000313" key="8">
    <source>
        <dbReference type="Proteomes" id="UP000235965"/>
    </source>
</evidence>
<feature type="compositionally biased region" description="Low complexity" evidence="5">
    <location>
        <begin position="15"/>
        <end position="27"/>
    </location>
</feature>
<dbReference type="Gene3D" id="3.40.50.150">
    <property type="entry name" value="Vaccinia Virus protein VP39"/>
    <property type="match status" value="1"/>
</dbReference>
<organism evidence="7 8">
    <name type="scientific">Cryptotermes secundus</name>
    <dbReference type="NCBI Taxonomy" id="105785"/>
    <lineage>
        <taxon>Eukaryota</taxon>
        <taxon>Metazoa</taxon>
        <taxon>Ecdysozoa</taxon>
        <taxon>Arthropoda</taxon>
        <taxon>Hexapoda</taxon>
        <taxon>Insecta</taxon>
        <taxon>Pterygota</taxon>
        <taxon>Neoptera</taxon>
        <taxon>Polyneoptera</taxon>
        <taxon>Dictyoptera</taxon>
        <taxon>Blattodea</taxon>
        <taxon>Blattoidea</taxon>
        <taxon>Termitoidae</taxon>
        <taxon>Kalotermitidae</taxon>
        <taxon>Cryptotermitinae</taxon>
        <taxon>Cryptotermes</taxon>
    </lineage>
</organism>
<dbReference type="GO" id="GO:0004483">
    <property type="term" value="F:methyltransferase cap1 activity"/>
    <property type="evidence" value="ECO:0007669"/>
    <property type="project" value="TreeGrafter"/>
</dbReference>
<dbReference type="GO" id="GO:0005634">
    <property type="term" value="C:nucleus"/>
    <property type="evidence" value="ECO:0007669"/>
    <property type="project" value="TreeGrafter"/>
</dbReference>
<feature type="domain" description="Adrift-type SAM-dependent 2'-O-MTase" evidence="6">
    <location>
        <begin position="158"/>
        <end position="278"/>
    </location>
</feature>
<keyword evidence="8" id="KW-1185">Reference proteome</keyword>
<dbReference type="OrthoDB" id="429597at2759"/>
<dbReference type="PANTHER" id="PTHR16121">
    <property type="entry name" value="CAP-SPECIFIC MRNA (NUCLEOSIDE-2'-O-)-METHYLTRANSFERASE 1-RELATED"/>
    <property type="match status" value="1"/>
</dbReference>
<evidence type="ECO:0000256" key="5">
    <source>
        <dbReference type="SAM" id="MobiDB-lite"/>
    </source>
</evidence>
<name>A0A2J7QX33_9NEOP</name>
<reference evidence="7 8" key="1">
    <citation type="submission" date="2017-12" db="EMBL/GenBank/DDBJ databases">
        <title>Hemimetabolous genomes reveal molecular basis of termite eusociality.</title>
        <authorList>
            <person name="Harrison M.C."/>
            <person name="Jongepier E."/>
            <person name="Robertson H.M."/>
            <person name="Arning N."/>
            <person name="Bitard-Feildel T."/>
            <person name="Chao H."/>
            <person name="Childers C.P."/>
            <person name="Dinh H."/>
            <person name="Doddapaneni H."/>
            <person name="Dugan S."/>
            <person name="Gowin J."/>
            <person name="Greiner C."/>
            <person name="Han Y."/>
            <person name="Hu H."/>
            <person name="Hughes D.S.T."/>
            <person name="Huylmans A.-K."/>
            <person name="Kemena C."/>
            <person name="Kremer L.P.M."/>
            <person name="Lee S.L."/>
            <person name="Lopez-Ezquerra A."/>
            <person name="Mallet L."/>
            <person name="Monroy-Kuhn J.M."/>
            <person name="Moser A."/>
            <person name="Murali S.C."/>
            <person name="Muzny D.M."/>
            <person name="Otani S."/>
            <person name="Piulachs M.-D."/>
            <person name="Poelchau M."/>
            <person name="Qu J."/>
            <person name="Schaub F."/>
            <person name="Wada-Katsumata A."/>
            <person name="Worley K.C."/>
            <person name="Xie Q."/>
            <person name="Ylla G."/>
            <person name="Poulsen M."/>
            <person name="Gibbs R.A."/>
            <person name="Schal C."/>
            <person name="Richards S."/>
            <person name="Belles X."/>
            <person name="Korb J."/>
            <person name="Bornberg-Bauer E."/>
        </authorList>
    </citation>
    <scope>NUCLEOTIDE SEQUENCE [LARGE SCALE GENOMIC DNA]</scope>
    <source>
        <tissue evidence="7">Whole body</tissue>
    </source>
</reference>
<gene>
    <name evidence="7" type="ORF">B7P43_G14451</name>
</gene>
<dbReference type="EMBL" id="NEVH01009397">
    <property type="protein sequence ID" value="PNF33148.1"/>
    <property type="molecule type" value="Genomic_DNA"/>
</dbReference>
<dbReference type="InterPro" id="IPR050851">
    <property type="entry name" value="mRNA_Cap_2O-Ribose_MeTrfase"/>
</dbReference>
<evidence type="ECO:0000256" key="2">
    <source>
        <dbReference type="ARBA" id="ARBA00022679"/>
    </source>
</evidence>
<dbReference type="Proteomes" id="UP000235965">
    <property type="component" value="Unassembled WGS sequence"/>
</dbReference>
<feature type="non-terminal residue" evidence="7">
    <location>
        <position position="278"/>
    </location>
</feature>
<evidence type="ECO:0000256" key="4">
    <source>
        <dbReference type="PROSITE-ProRule" id="PRU00946"/>
    </source>
</evidence>
<evidence type="ECO:0000256" key="3">
    <source>
        <dbReference type="ARBA" id="ARBA00022691"/>
    </source>
</evidence>
<dbReference type="PROSITE" id="PS51614">
    <property type="entry name" value="SAM_MT_ADRIFT"/>
    <property type="match status" value="1"/>
</dbReference>
<dbReference type="EMBL" id="NEVH01009397">
    <property type="protein sequence ID" value="PNF33149.1"/>
    <property type="molecule type" value="Genomic_DNA"/>
</dbReference>
<proteinExistence type="predicted"/>
<dbReference type="InParanoid" id="A0A2J7QX33"/>
<comment type="caution">
    <text evidence="7">The sequence shown here is derived from an EMBL/GenBank/DDBJ whole genome shotgun (WGS) entry which is preliminary data.</text>
</comment>
<keyword evidence="3 4" id="KW-0949">S-adenosyl-L-methionine</keyword>
<feature type="region of interest" description="Disordered" evidence="5">
    <location>
        <begin position="1"/>
        <end position="27"/>
    </location>
</feature>
<dbReference type="STRING" id="105785.A0A2J7QX33"/>
<dbReference type="GO" id="GO:0005737">
    <property type="term" value="C:cytoplasm"/>
    <property type="evidence" value="ECO:0007669"/>
    <property type="project" value="TreeGrafter"/>
</dbReference>
<evidence type="ECO:0000313" key="7">
    <source>
        <dbReference type="EMBL" id="PNF33148.1"/>
    </source>
</evidence>
<dbReference type="AlphaFoldDB" id="A0A2J7QX33"/>
<keyword evidence="2 4" id="KW-0808">Transferase</keyword>
<dbReference type="GO" id="GO:0006370">
    <property type="term" value="P:7-methylguanosine mRNA capping"/>
    <property type="evidence" value="ECO:0007669"/>
    <property type="project" value="TreeGrafter"/>
</dbReference>
<sequence>MPQHGRALSRTEAKGQQSWQNSSSGSSLRYHNGPISYSSDSTDSSYRDLPTAFCGRSSGNYEKMTRQDYEYLEKSVLEYFDKKFYFSPPLCNWRLPGPSEMFFADRWKDESLQKLKDELNSVKSKLDFYDLNSWHKHTRVMNKASEIQWKLRKEVDPELLTQAWCKFYENVMSFNLVPPVIVNTGCLNSVHLCEAPGAFITSLNHYLKLHNPDIDWNWFATTLNPYYEGNPLSCMINDDRFILHTLDKWNFGLDYTGDLMDIKNMLHIVKKATEMGDV</sequence>
<dbReference type="PANTHER" id="PTHR16121:SF2">
    <property type="entry name" value="CAP-SPECIFIC MRNA (NUCLEOSIDE-2'-O-)-METHYLTRANSFERASE 2"/>
    <property type="match status" value="1"/>
</dbReference>
<keyword evidence="1 4" id="KW-0489">Methyltransferase</keyword>
<protein>
    <recommendedName>
        <fullName evidence="6">Adrift-type SAM-dependent 2'-O-MTase domain-containing protein</fullName>
    </recommendedName>
</protein>
<evidence type="ECO:0000256" key="1">
    <source>
        <dbReference type="ARBA" id="ARBA00022603"/>
    </source>
</evidence>
<accession>A0A2J7QX33</accession>
<comment type="caution">
    <text evidence="4">Lacks conserved residue(s) required for the propagation of feature annotation.</text>
</comment>
<dbReference type="InterPro" id="IPR029063">
    <property type="entry name" value="SAM-dependent_MTases_sf"/>
</dbReference>
<dbReference type="GO" id="GO:0032259">
    <property type="term" value="P:methylation"/>
    <property type="evidence" value="ECO:0007669"/>
    <property type="project" value="UniProtKB-KW"/>
</dbReference>
<feature type="binding site" evidence="4">
    <location>
        <position position="216"/>
    </location>
    <ligand>
        <name>S-adenosyl-L-methionine</name>
        <dbReference type="ChEBI" id="CHEBI:59789"/>
    </ligand>
</feature>
<feature type="binding site" evidence="4">
    <location>
        <position position="197"/>
    </location>
    <ligand>
        <name>S-adenosyl-L-methionine</name>
        <dbReference type="ChEBI" id="CHEBI:59789"/>
    </ligand>
</feature>
<dbReference type="InterPro" id="IPR025807">
    <property type="entry name" value="Adrift-typ_MeTrfase"/>
</dbReference>